<organism evidence="1 2">
    <name type="scientific">Pistacia integerrima</name>
    <dbReference type="NCBI Taxonomy" id="434235"/>
    <lineage>
        <taxon>Eukaryota</taxon>
        <taxon>Viridiplantae</taxon>
        <taxon>Streptophyta</taxon>
        <taxon>Embryophyta</taxon>
        <taxon>Tracheophyta</taxon>
        <taxon>Spermatophyta</taxon>
        <taxon>Magnoliopsida</taxon>
        <taxon>eudicotyledons</taxon>
        <taxon>Gunneridae</taxon>
        <taxon>Pentapetalae</taxon>
        <taxon>rosids</taxon>
        <taxon>malvids</taxon>
        <taxon>Sapindales</taxon>
        <taxon>Anacardiaceae</taxon>
        <taxon>Pistacia</taxon>
    </lineage>
</organism>
<name>A0ACC0ZGC6_9ROSI</name>
<evidence type="ECO:0000313" key="2">
    <source>
        <dbReference type="Proteomes" id="UP001163603"/>
    </source>
</evidence>
<keyword evidence="2" id="KW-1185">Reference proteome</keyword>
<comment type="caution">
    <text evidence="1">The sequence shown here is derived from an EMBL/GenBank/DDBJ whole genome shotgun (WGS) entry which is preliminary data.</text>
</comment>
<proteinExistence type="predicted"/>
<evidence type="ECO:0000313" key="1">
    <source>
        <dbReference type="EMBL" id="KAJ0049624.1"/>
    </source>
</evidence>
<sequence length="787" mass="90790">MAGYEKDDLPMLSDSRLSNENVDSRFNVFASRTRSASLSIPMNSTESYEPQPNLVGHTGPLRNERRTPFIQMSGPLYVSRNWENNLRPNQGVTSIQMLERKIETCPSFSGMEKKDWSEDSYAKKNEHLLRSGQLGMCNEPYCTTCPTFYNYQAGQAKHQKTSRIFDAKYNALYGDAKGCARRFFSFLSSFVPGIMNPHTKVVQQWNQFYVISCLAAIFIDPSFFFLLHIERDSKCIAINWPWTTTIVFLRSVIDFVYLLNMLLQFRLAYVAPESMVVGAGELVDHPKKIALNYLRTYFCIDFFIALPLPQLFVYVRVDGLRKIMILIVLPDNLALSGANYAKNLLRTAVLVQYFPKLYRFLPLFAGQSSIGFTFESAWANFFTNLFTYVLSGHVVGSGWYLFGLQRVNQCLHDACHKDGDFCKYIDCGCGNGTGTFIPSDPNWEAWKLRGSSNSCFTEDGFPYGIYKQAVNLTTEHNIATRYIYSLFWGFQQISTLAGNQTPSYFVWEVLFTMAIIGLGLLLFAFLIGNMQNFLQALVKRRLEMSLRRRDVEQWMSHRRLPEDLRKQVRAAERYNWAATRGVNEERLFENLPENLRRDIRRHLFKFVKKVRIFALMDEPILDSICERLRQKTYIKESKILYHGGLIEKMVFIVRGKMVSTGEDGIRVPLSEGDVCGEELLTWCLEHSSVNRDVKQKRIPGQRLLSNRTVECLTNVEAFSLRASDIEEVTSLFARFLRNPRVQGAIRYESPYWRSLAATRIQVAWRYRKKRLNRADTSQSQSKHSSTS</sequence>
<dbReference type="Proteomes" id="UP001163603">
    <property type="component" value="Chromosome 2"/>
</dbReference>
<dbReference type="EMBL" id="CM047737">
    <property type="protein sequence ID" value="KAJ0049624.1"/>
    <property type="molecule type" value="Genomic_DNA"/>
</dbReference>
<accession>A0ACC0ZGC6</accession>
<protein>
    <submittedName>
        <fullName evidence="1">Uncharacterized protein</fullName>
    </submittedName>
</protein>
<gene>
    <name evidence="1" type="ORF">Pint_16796</name>
</gene>
<reference evidence="2" key="1">
    <citation type="journal article" date="2023" name="G3 (Bethesda)">
        <title>Genome assembly and association tests identify interacting loci associated with vigor, precocity, and sex in interspecific pistachio rootstocks.</title>
        <authorList>
            <person name="Palmer W."/>
            <person name="Jacygrad E."/>
            <person name="Sagayaradj S."/>
            <person name="Cavanaugh K."/>
            <person name="Han R."/>
            <person name="Bertier L."/>
            <person name="Beede B."/>
            <person name="Kafkas S."/>
            <person name="Golino D."/>
            <person name="Preece J."/>
            <person name="Michelmore R."/>
        </authorList>
    </citation>
    <scope>NUCLEOTIDE SEQUENCE [LARGE SCALE GENOMIC DNA]</scope>
</reference>